<accession>A0A7X0H5X9</accession>
<evidence type="ECO:0000313" key="5">
    <source>
        <dbReference type="EMBL" id="MBB6428394.1"/>
    </source>
</evidence>
<evidence type="ECO:0000259" key="4">
    <source>
        <dbReference type="Pfam" id="PF05426"/>
    </source>
</evidence>
<feature type="domain" description="Alginate lyase" evidence="4">
    <location>
        <begin position="80"/>
        <end position="356"/>
    </location>
</feature>
<feature type="signal peptide" evidence="3">
    <location>
        <begin position="1"/>
        <end position="27"/>
    </location>
</feature>
<sequence>MNQASPLKTGLCAAGLFFGLTTAACNAAPPQELPEVYLTDPARLAEVQARVQAGDPALEPAVAALIEIAEETMELPMVSIADKPSTPPSGNKNDYVSLSPYWWPNPDTEDGLPYVRRDGEINPERDLYDVNKLGDFGKVVSWCGFAYYFTGDERFAEEAVKRIEHFLIDPETRMTPRMQYGQFVPGVNNGRKYGVIETLRLRWVPDAISLLEGSEAMTPEVMSGARQWFADYAIWLNTSEFGTGERDGPNNHGTWAEAQIAYYSAFAGDWDTVKEMADRVPERIAHQFEPNGEQPIEIERTKGLDYTEFNLRAMTELAVLAERVGVDLWSFQTDDGRSIRQGFDFAMPYFASEADWPYKQITPHQKKHDWYVQSLRRASIAYDDPRFEEVISKLDGITGKGIVFRDLIISLPAESE</sequence>
<evidence type="ECO:0000256" key="2">
    <source>
        <dbReference type="ARBA" id="ARBA00023239"/>
    </source>
</evidence>
<dbReference type="SUPFAM" id="SSF48230">
    <property type="entry name" value="Chondroitin AC/alginate lyase"/>
    <property type="match status" value="1"/>
</dbReference>
<dbReference type="GO" id="GO:0016829">
    <property type="term" value="F:lyase activity"/>
    <property type="evidence" value="ECO:0007669"/>
    <property type="project" value="UniProtKB-KW"/>
</dbReference>
<comment type="caution">
    <text evidence="5">The sequence shown here is derived from an EMBL/GenBank/DDBJ whole genome shotgun (WGS) entry which is preliminary data.</text>
</comment>
<protein>
    <recommendedName>
        <fullName evidence="4">Alginate lyase domain-containing protein</fullName>
    </recommendedName>
</protein>
<keyword evidence="2" id="KW-0456">Lyase</keyword>
<name>A0A7X0H5X9_9BACT</name>
<dbReference type="Proteomes" id="UP000541810">
    <property type="component" value="Unassembled WGS sequence"/>
</dbReference>
<evidence type="ECO:0000313" key="6">
    <source>
        <dbReference type="Proteomes" id="UP000541810"/>
    </source>
</evidence>
<evidence type="ECO:0000256" key="3">
    <source>
        <dbReference type="SAM" id="SignalP"/>
    </source>
</evidence>
<dbReference type="Pfam" id="PF05426">
    <property type="entry name" value="Alginate_lyase"/>
    <property type="match status" value="1"/>
</dbReference>
<dbReference type="InterPro" id="IPR008929">
    <property type="entry name" value="Chondroitin_lyas"/>
</dbReference>
<dbReference type="RefSeq" id="WP_184675495.1">
    <property type="nucleotide sequence ID" value="NZ_JACHGY010000001.1"/>
</dbReference>
<feature type="chain" id="PRO_5031189288" description="Alginate lyase domain-containing protein" evidence="3">
    <location>
        <begin position="28"/>
        <end position="416"/>
    </location>
</feature>
<dbReference type="AlphaFoldDB" id="A0A7X0H5X9"/>
<dbReference type="InterPro" id="IPR008397">
    <property type="entry name" value="Alginate_lyase_dom"/>
</dbReference>
<organism evidence="5 6">
    <name type="scientific">Algisphaera agarilytica</name>
    <dbReference type="NCBI Taxonomy" id="1385975"/>
    <lineage>
        <taxon>Bacteria</taxon>
        <taxon>Pseudomonadati</taxon>
        <taxon>Planctomycetota</taxon>
        <taxon>Phycisphaerae</taxon>
        <taxon>Phycisphaerales</taxon>
        <taxon>Phycisphaeraceae</taxon>
        <taxon>Algisphaera</taxon>
    </lineage>
</organism>
<reference evidence="5 6" key="1">
    <citation type="submission" date="2020-08" db="EMBL/GenBank/DDBJ databases">
        <title>Genomic Encyclopedia of Type Strains, Phase IV (KMG-IV): sequencing the most valuable type-strain genomes for metagenomic binning, comparative biology and taxonomic classification.</title>
        <authorList>
            <person name="Goeker M."/>
        </authorList>
    </citation>
    <scope>NUCLEOTIDE SEQUENCE [LARGE SCALE GENOMIC DNA]</scope>
    <source>
        <strain evidence="5 6">DSM 103725</strain>
    </source>
</reference>
<keyword evidence="1 3" id="KW-0732">Signal</keyword>
<proteinExistence type="predicted"/>
<evidence type="ECO:0000256" key="1">
    <source>
        <dbReference type="ARBA" id="ARBA00022729"/>
    </source>
</evidence>
<keyword evidence="6" id="KW-1185">Reference proteome</keyword>
<dbReference type="GO" id="GO:0042597">
    <property type="term" value="C:periplasmic space"/>
    <property type="evidence" value="ECO:0007669"/>
    <property type="project" value="InterPro"/>
</dbReference>
<dbReference type="Gene3D" id="1.50.10.100">
    <property type="entry name" value="Chondroitin AC/alginate lyase"/>
    <property type="match status" value="1"/>
</dbReference>
<gene>
    <name evidence="5" type="ORF">HNQ40_000200</name>
</gene>
<dbReference type="EMBL" id="JACHGY010000001">
    <property type="protein sequence ID" value="MBB6428394.1"/>
    <property type="molecule type" value="Genomic_DNA"/>
</dbReference>